<dbReference type="Proteomes" id="UP001648503">
    <property type="component" value="Unassembled WGS sequence"/>
</dbReference>
<keyword evidence="3" id="KW-1185">Reference proteome</keyword>
<feature type="region of interest" description="Disordered" evidence="1">
    <location>
        <begin position="416"/>
        <end position="450"/>
    </location>
</feature>
<reference evidence="2 3" key="1">
    <citation type="submission" date="2021-02" db="EMBL/GenBank/DDBJ databases">
        <title>Variation within the Batrachochytrium salamandrivorans European outbreak.</title>
        <authorList>
            <person name="Kelly M."/>
            <person name="Pasmans F."/>
            <person name="Shea T.P."/>
            <person name="Munoz J.F."/>
            <person name="Carranza S."/>
            <person name="Cuomo C.A."/>
            <person name="Martel A."/>
        </authorList>
    </citation>
    <scope>NUCLEOTIDE SEQUENCE [LARGE SCALE GENOMIC DNA]</scope>
    <source>
        <strain evidence="2 3">AMFP18/2</strain>
    </source>
</reference>
<evidence type="ECO:0000313" key="3">
    <source>
        <dbReference type="Proteomes" id="UP001648503"/>
    </source>
</evidence>
<evidence type="ECO:0008006" key="4">
    <source>
        <dbReference type="Google" id="ProtNLM"/>
    </source>
</evidence>
<gene>
    <name evidence="2" type="ORF">BASA50_011172</name>
</gene>
<organism evidence="2 3">
    <name type="scientific">Batrachochytrium salamandrivorans</name>
    <dbReference type="NCBI Taxonomy" id="1357716"/>
    <lineage>
        <taxon>Eukaryota</taxon>
        <taxon>Fungi</taxon>
        <taxon>Fungi incertae sedis</taxon>
        <taxon>Chytridiomycota</taxon>
        <taxon>Chytridiomycota incertae sedis</taxon>
        <taxon>Chytridiomycetes</taxon>
        <taxon>Rhizophydiales</taxon>
        <taxon>Rhizophydiales incertae sedis</taxon>
        <taxon>Batrachochytrium</taxon>
    </lineage>
</organism>
<proteinExistence type="predicted"/>
<feature type="region of interest" description="Disordered" evidence="1">
    <location>
        <begin position="116"/>
        <end position="140"/>
    </location>
</feature>
<sequence>MVDTSPMIKSCGFTKFQQEASHYNDTKKSRLWTESHSLNSYDSPSTSFKYLDNYTKILKKRPRRPGFRPEGGSQYYSNEVLSLQESDNIQVIPTVAIKSSRAVSCRFSQPSPLGLKFESIQNSPTNSITSDSRTPSRALDQQQTNQQYTLFIYPHNNTLVIRKRQSDQNLEKVPRSNSSKSILAELPILNQETVLASGVFNYGPNEEATIIGSVPEFHSESHDRAFSSLQSSSPENRLGTLWRPLTPGILDSPKIAFQKRRDDIFPDEFASTQHTLGDTLVSGIESIVSPITPISNLAVVHSLQLSVATRPLNSIVPSHCASPGSLNEIDFSLSTQSLHTTSDYKLPIRMKSIRNSPLNHIYGFSRHVPLTATSYIFPSDIGMSSLTHPTPPPLQLNPTFLRRHIRQSSSFLSPTGAFVTPLTTSPKTPDPESPRRSPRNFIGRNGERYTSTDLQRIKDEYKILQQRVYLARSTEDDHNKIPQHDYDRYNALKNIVRELQKQSSIVTPCTEIPTNGLEISPTSDILPNYKSSHQPSLSESPSTYQNTVEFPAKAALEAIRIRRILENCPFDVEKMTSDQILHEMYILKSELVKLKAYYSKKKLDIDKNRITMEEKVVMKTLFSWYSDLKLKQKIVKAPQISISKG</sequence>
<evidence type="ECO:0000256" key="1">
    <source>
        <dbReference type="SAM" id="MobiDB-lite"/>
    </source>
</evidence>
<evidence type="ECO:0000313" key="2">
    <source>
        <dbReference type="EMBL" id="KAH6587781.1"/>
    </source>
</evidence>
<name>A0ABQ8EXK6_9FUNG</name>
<comment type="caution">
    <text evidence="2">The sequence shown here is derived from an EMBL/GenBank/DDBJ whole genome shotgun (WGS) entry which is preliminary data.</text>
</comment>
<accession>A0ABQ8EXK6</accession>
<protein>
    <recommendedName>
        <fullName evidence="4">Enkurin domain-containing protein</fullName>
    </recommendedName>
</protein>
<feature type="compositionally biased region" description="Polar residues" evidence="1">
    <location>
        <begin position="119"/>
        <end position="140"/>
    </location>
</feature>
<dbReference type="EMBL" id="JAFCIX010000553">
    <property type="protein sequence ID" value="KAH6587781.1"/>
    <property type="molecule type" value="Genomic_DNA"/>
</dbReference>